<dbReference type="Proteomes" id="UP000663829">
    <property type="component" value="Unassembled WGS sequence"/>
</dbReference>
<evidence type="ECO:0000313" key="3">
    <source>
        <dbReference type="Proteomes" id="UP000663829"/>
    </source>
</evidence>
<proteinExistence type="predicted"/>
<dbReference type="EMBL" id="CAJOBC010088976">
    <property type="protein sequence ID" value="CAF4375387.1"/>
    <property type="molecule type" value="Genomic_DNA"/>
</dbReference>
<organism evidence="1 3">
    <name type="scientific">Didymodactylos carnosus</name>
    <dbReference type="NCBI Taxonomy" id="1234261"/>
    <lineage>
        <taxon>Eukaryota</taxon>
        <taxon>Metazoa</taxon>
        <taxon>Spiralia</taxon>
        <taxon>Gnathifera</taxon>
        <taxon>Rotifera</taxon>
        <taxon>Eurotatoria</taxon>
        <taxon>Bdelloidea</taxon>
        <taxon>Philodinida</taxon>
        <taxon>Philodinidae</taxon>
        <taxon>Didymodactylos</taxon>
    </lineage>
</organism>
<reference evidence="1" key="1">
    <citation type="submission" date="2021-02" db="EMBL/GenBank/DDBJ databases">
        <authorList>
            <person name="Nowell W R."/>
        </authorList>
    </citation>
    <scope>NUCLEOTIDE SEQUENCE</scope>
</reference>
<name>A0A815UL76_9BILA</name>
<evidence type="ECO:0000313" key="1">
    <source>
        <dbReference type="EMBL" id="CAF1515385.1"/>
    </source>
</evidence>
<evidence type="ECO:0000313" key="2">
    <source>
        <dbReference type="EMBL" id="CAF4375387.1"/>
    </source>
</evidence>
<keyword evidence="3" id="KW-1185">Reference proteome</keyword>
<accession>A0A815UL76</accession>
<dbReference type="AlphaFoldDB" id="A0A815UL76"/>
<gene>
    <name evidence="1" type="ORF">GPM918_LOCUS37303</name>
    <name evidence="2" type="ORF">SRO942_LOCUS38065</name>
</gene>
<dbReference type="EMBL" id="CAJNOQ010023433">
    <property type="protein sequence ID" value="CAF1515385.1"/>
    <property type="molecule type" value="Genomic_DNA"/>
</dbReference>
<sequence>MQTIWLKAFENLRIPKSEQFSPTIDTPEFGFELQCPNSVKDIQIIECMNEELNKNSQCLNDEDFAQNLALSHLKDKWWICNEKISHELFQSDYVSKAYYFDQVILCARQYHLLRLSNKFLIQFMSCGINEEQALDNLKYFLLHSRKIIDYLTIFDIALRCFPNADEQFLQITVGCANGINAKQYTTSMCTNYYRLISSSGQIRQLPPKTDELSKSVSMVHNNISFFVNSIMNLIEFMCNDNAKTFVRSNTMLTLYSSIEQAIAKTNLNITNFNKLHPIISIINYLRFVHSNNEEHVIIEFEEFIIWYHRQQEDILHSLTTINNVIEYFKQSSNNKQHNTENCMIKLKTELYQQLLEAKPDLFEPILSKIQTDMNDLWRSSSKIFNVIQHQTNLFDICEYFFDKSIDKPEHDISHLFNDKIRQFEKYLYHYDRENVLKQILCDRMFNYLTQKYKKDKYSIILTEKCDRFIQNIDHLNFILSRLNESTIIEYLLLIVFTKFYAHIYSHELYYEKENEKLSTINNLFNTEEQMISSTIKLYVKKQLNYIMEKDGSKNEDNI</sequence>
<protein>
    <submittedName>
        <fullName evidence="1">Uncharacterized protein</fullName>
    </submittedName>
</protein>
<comment type="caution">
    <text evidence="1">The sequence shown here is derived from an EMBL/GenBank/DDBJ whole genome shotgun (WGS) entry which is preliminary data.</text>
</comment>
<dbReference type="Proteomes" id="UP000681722">
    <property type="component" value="Unassembled WGS sequence"/>
</dbReference>